<dbReference type="GO" id="GO:1900150">
    <property type="term" value="P:regulation of defense response to fungus"/>
    <property type="evidence" value="ECO:0007669"/>
    <property type="project" value="InterPro"/>
</dbReference>
<name>A0A6G1D5A3_9ORYZ</name>
<comment type="caution">
    <text evidence="2">The sequence shown here is derived from an EMBL/GenBank/DDBJ whole genome shotgun (WGS) entry which is preliminary data.</text>
</comment>
<proteinExistence type="predicted"/>
<dbReference type="OrthoDB" id="10583134at2759"/>
<evidence type="ECO:0000313" key="2">
    <source>
        <dbReference type="EMBL" id="KAF0907557.1"/>
    </source>
</evidence>
<organism evidence="2 3">
    <name type="scientific">Oryza meyeriana var. granulata</name>
    <dbReference type="NCBI Taxonomy" id="110450"/>
    <lineage>
        <taxon>Eukaryota</taxon>
        <taxon>Viridiplantae</taxon>
        <taxon>Streptophyta</taxon>
        <taxon>Embryophyta</taxon>
        <taxon>Tracheophyta</taxon>
        <taxon>Spermatophyta</taxon>
        <taxon>Magnoliopsida</taxon>
        <taxon>Liliopsida</taxon>
        <taxon>Poales</taxon>
        <taxon>Poaceae</taxon>
        <taxon>BOP clade</taxon>
        <taxon>Oryzoideae</taxon>
        <taxon>Oryzeae</taxon>
        <taxon>Oryzinae</taxon>
        <taxon>Oryza</taxon>
        <taxon>Oryza meyeriana</taxon>
    </lineage>
</organism>
<evidence type="ECO:0008006" key="4">
    <source>
        <dbReference type="Google" id="ProtNLM"/>
    </source>
</evidence>
<accession>A0A6G1D5A3</accession>
<dbReference type="EMBL" id="SPHZ02000007">
    <property type="protein sequence ID" value="KAF0907557.1"/>
    <property type="molecule type" value="Genomic_DNA"/>
</dbReference>
<dbReference type="Proteomes" id="UP000479710">
    <property type="component" value="Unassembled WGS sequence"/>
</dbReference>
<evidence type="ECO:0000256" key="1">
    <source>
        <dbReference type="SAM" id="MobiDB-lite"/>
    </source>
</evidence>
<sequence length="190" mass="21522">MASGEIEEEGGVLEHVAVGGDLHGAKWSALTEITIMLYNQLTATMDDHHICMDDTGAKLRSVVAAYERDSTLIIEVDLACGTCCTKIQKVLCKIQVKENVKGIFYETNKNEVIISGWLKPQQLYHKLRCKADCVIKGYKIPDKKPNDNEKKPNDRDVNNAKGVDGDKEKGGEKTIKVEPKNWRRRWWLHR</sequence>
<protein>
    <recommendedName>
        <fullName evidence="4">HMA domain-containing protein</fullName>
    </recommendedName>
</protein>
<feature type="region of interest" description="Disordered" evidence="1">
    <location>
        <begin position="144"/>
        <end position="175"/>
    </location>
</feature>
<dbReference type="AlphaFoldDB" id="A0A6G1D5A3"/>
<gene>
    <name evidence="2" type="ORF">E2562_018369</name>
</gene>
<reference evidence="2 3" key="1">
    <citation type="submission" date="2019-11" db="EMBL/GenBank/DDBJ databases">
        <title>Whole genome sequence of Oryza granulata.</title>
        <authorList>
            <person name="Li W."/>
        </authorList>
    </citation>
    <scope>NUCLEOTIDE SEQUENCE [LARGE SCALE GENOMIC DNA]</scope>
    <source>
        <strain evidence="3">cv. Menghai</strain>
        <tissue evidence="2">Leaf</tissue>
    </source>
</reference>
<dbReference type="PANTHER" id="PTHR47488:SF2">
    <property type="entry name" value="OS07G0682000 PROTEIN"/>
    <property type="match status" value="1"/>
</dbReference>
<keyword evidence="3" id="KW-1185">Reference proteome</keyword>
<dbReference type="InterPro" id="IPR044169">
    <property type="entry name" value="PI21"/>
</dbReference>
<dbReference type="PANTHER" id="PTHR47488">
    <property type="entry name" value="HEAVY METAL TRANSPORT/DETOXIFICATION SUPERFAMILY PROTEIN"/>
    <property type="match status" value="1"/>
</dbReference>
<evidence type="ECO:0000313" key="3">
    <source>
        <dbReference type="Proteomes" id="UP000479710"/>
    </source>
</evidence>